<dbReference type="RefSeq" id="XP_016606310.1">
    <property type="nucleotide sequence ID" value="XM_016754870.1"/>
</dbReference>
<dbReference type="Pfam" id="PF00106">
    <property type="entry name" value="adh_short"/>
    <property type="match status" value="1"/>
</dbReference>
<protein>
    <recommendedName>
        <fullName evidence="2">3-oxoacyl-[acyl-carrier-protein] reductase</fullName>
        <ecNumber evidence="2">1.1.1.100</ecNumber>
    </recommendedName>
</protein>
<dbReference type="Gene3D" id="3.40.50.720">
    <property type="entry name" value="NAD(P)-binding Rossmann-like Domain"/>
    <property type="match status" value="1"/>
</dbReference>
<dbReference type="PANTHER" id="PTHR42879">
    <property type="entry name" value="3-OXOACYL-(ACYL-CARRIER-PROTEIN) REDUCTASE"/>
    <property type="match status" value="1"/>
</dbReference>
<accession>A0A0L0H9N7</accession>
<evidence type="ECO:0000256" key="3">
    <source>
        <dbReference type="ARBA" id="ARBA00048508"/>
    </source>
</evidence>
<evidence type="ECO:0000256" key="2">
    <source>
        <dbReference type="ARBA" id="ARBA00012948"/>
    </source>
</evidence>
<dbReference type="PIRSF" id="PIRSF000126">
    <property type="entry name" value="11-beta-HSD1"/>
    <property type="match status" value="1"/>
</dbReference>
<comment type="similarity">
    <text evidence="1 4">Belongs to the short-chain dehydrogenases/reductases (SDR) family.</text>
</comment>
<dbReference type="GO" id="GO:0004316">
    <property type="term" value="F:3-oxoacyl-[acyl-carrier-protein] reductase (NADPH) activity"/>
    <property type="evidence" value="ECO:0007669"/>
    <property type="project" value="UniProtKB-EC"/>
</dbReference>
<dbReference type="OrthoDB" id="1393670at2759"/>
<name>A0A0L0H9N7_SPIPD</name>
<dbReference type="EMBL" id="KQ257461">
    <property type="protein sequence ID" value="KNC98270.1"/>
    <property type="molecule type" value="Genomic_DNA"/>
</dbReference>
<dbReference type="AlphaFoldDB" id="A0A0L0H9N7"/>
<dbReference type="OMA" id="IGHEGAN"/>
<dbReference type="InterPro" id="IPR002347">
    <property type="entry name" value="SDR_fam"/>
</dbReference>
<organism evidence="5 6">
    <name type="scientific">Spizellomyces punctatus (strain DAOM BR117)</name>
    <dbReference type="NCBI Taxonomy" id="645134"/>
    <lineage>
        <taxon>Eukaryota</taxon>
        <taxon>Fungi</taxon>
        <taxon>Fungi incertae sedis</taxon>
        <taxon>Chytridiomycota</taxon>
        <taxon>Chytridiomycota incertae sedis</taxon>
        <taxon>Chytridiomycetes</taxon>
        <taxon>Spizellomycetales</taxon>
        <taxon>Spizellomycetaceae</taxon>
        <taxon>Spizellomyces</taxon>
    </lineage>
</organism>
<dbReference type="SUPFAM" id="SSF51735">
    <property type="entry name" value="NAD(P)-binding Rossmann-fold domains"/>
    <property type="match status" value="1"/>
</dbReference>
<dbReference type="GeneID" id="27689958"/>
<dbReference type="InParanoid" id="A0A0L0H9N7"/>
<dbReference type="InterPro" id="IPR036291">
    <property type="entry name" value="NAD(P)-bd_dom_sf"/>
</dbReference>
<comment type="catalytic activity">
    <reaction evidence="3">
        <text>a (3R)-hydroxyacyl-[ACP] + NADP(+) = a 3-oxoacyl-[ACP] + NADPH + H(+)</text>
        <dbReference type="Rhea" id="RHEA:17397"/>
        <dbReference type="Rhea" id="RHEA-COMP:9916"/>
        <dbReference type="Rhea" id="RHEA-COMP:9945"/>
        <dbReference type="ChEBI" id="CHEBI:15378"/>
        <dbReference type="ChEBI" id="CHEBI:57783"/>
        <dbReference type="ChEBI" id="CHEBI:58349"/>
        <dbReference type="ChEBI" id="CHEBI:78776"/>
        <dbReference type="ChEBI" id="CHEBI:78827"/>
        <dbReference type="EC" id="1.1.1.100"/>
    </reaction>
</comment>
<evidence type="ECO:0000256" key="1">
    <source>
        <dbReference type="ARBA" id="ARBA00006484"/>
    </source>
</evidence>
<evidence type="ECO:0000313" key="6">
    <source>
        <dbReference type="Proteomes" id="UP000053201"/>
    </source>
</evidence>
<dbReference type="STRING" id="645134.A0A0L0H9N7"/>
<dbReference type="PRINTS" id="PR00081">
    <property type="entry name" value="GDHRDH"/>
</dbReference>
<dbReference type="PRINTS" id="PR00080">
    <property type="entry name" value="SDRFAMILY"/>
</dbReference>
<evidence type="ECO:0000256" key="4">
    <source>
        <dbReference type="RuleBase" id="RU000363"/>
    </source>
</evidence>
<dbReference type="FunCoup" id="A0A0L0H9N7">
    <property type="interactions" value="49"/>
</dbReference>
<dbReference type="eggNOG" id="KOG0725">
    <property type="taxonomic scope" value="Eukaryota"/>
</dbReference>
<dbReference type="EC" id="1.1.1.100" evidence="2"/>
<dbReference type="InterPro" id="IPR050259">
    <property type="entry name" value="SDR"/>
</dbReference>
<dbReference type="FunFam" id="3.40.50.720:FF:000084">
    <property type="entry name" value="Short-chain dehydrogenase reductase"/>
    <property type="match status" value="1"/>
</dbReference>
<keyword evidence="6" id="KW-1185">Reference proteome</keyword>
<dbReference type="CDD" id="cd05233">
    <property type="entry name" value="SDR_c"/>
    <property type="match status" value="1"/>
</dbReference>
<sequence>MPTTDSTLRNLSALVTGSSRGIGRSIALALAGEGCRLGLIARDKHKLDEVREECLKAGSPEAIVLACDVTKDEETAATIEKAKQKFGSINILVNNAGVGGAGPFHSAEWEKIRHVIDMNLMSYMRLTRLALPLIKDTGRGYIINIASVAGKRTMKGNADYSTSKAGVIAFSNGLFEDVRDDNIKVCAISPGYVETDMTANVQKDHAKFIRPEDIARTVLFVCKYPENSCPTEIVVMPQKTV</sequence>
<proteinExistence type="inferred from homology"/>
<reference evidence="5 6" key="1">
    <citation type="submission" date="2009-08" db="EMBL/GenBank/DDBJ databases">
        <title>The Genome Sequence of Spizellomyces punctatus strain DAOM BR117.</title>
        <authorList>
            <consortium name="The Broad Institute Genome Sequencing Platform"/>
            <person name="Russ C."/>
            <person name="Cuomo C."/>
            <person name="Shea T."/>
            <person name="Young S.K."/>
            <person name="Zeng Q."/>
            <person name="Koehrsen M."/>
            <person name="Haas B."/>
            <person name="Borodovsky M."/>
            <person name="Guigo R."/>
            <person name="Alvarado L."/>
            <person name="Berlin A."/>
            <person name="Bochicchio J."/>
            <person name="Borenstein D."/>
            <person name="Chapman S."/>
            <person name="Chen Z."/>
            <person name="Engels R."/>
            <person name="Freedman E."/>
            <person name="Gellesch M."/>
            <person name="Goldberg J."/>
            <person name="Griggs A."/>
            <person name="Gujja S."/>
            <person name="Heiman D."/>
            <person name="Hepburn T."/>
            <person name="Howarth C."/>
            <person name="Jen D."/>
            <person name="Larson L."/>
            <person name="Lewis B."/>
            <person name="Mehta T."/>
            <person name="Park D."/>
            <person name="Pearson M."/>
            <person name="Roberts A."/>
            <person name="Saif S."/>
            <person name="Shenoy N."/>
            <person name="Sisk P."/>
            <person name="Stolte C."/>
            <person name="Sykes S."/>
            <person name="Thomson T."/>
            <person name="Walk T."/>
            <person name="White J."/>
            <person name="Yandava C."/>
            <person name="Burger G."/>
            <person name="Gray M.W."/>
            <person name="Holland P.W.H."/>
            <person name="King N."/>
            <person name="Lang F.B.F."/>
            <person name="Roger A.J."/>
            <person name="Ruiz-Trillo I."/>
            <person name="Lander E."/>
            <person name="Nusbaum C."/>
        </authorList>
    </citation>
    <scope>NUCLEOTIDE SEQUENCE [LARGE SCALE GENOMIC DNA]</scope>
    <source>
        <strain evidence="5 6">DAOM BR117</strain>
    </source>
</reference>
<dbReference type="VEuPathDB" id="FungiDB:SPPG_06668"/>
<dbReference type="PANTHER" id="PTHR42879:SF2">
    <property type="entry name" value="3-OXOACYL-[ACYL-CARRIER-PROTEIN] REDUCTASE FABG"/>
    <property type="match status" value="1"/>
</dbReference>
<evidence type="ECO:0000313" key="5">
    <source>
        <dbReference type="EMBL" id="KNC98270.1"/>
    </source>
</evidence>
<dbReference type="Proteomes" id="UP000053201">
    <property type="component" value="Unassembled WGS sequence"/>
</dbReference>
<gene>
    <name evidence="5" type="ORF">SPPG_06668</name>
</gene>